<evidence type="ECO:0000256" key="3">
    <source>
        <dbReference type="SAM" id="SignalP"/>
    </source>
</evidence>
<feature type="region of interest" description="Disordered" evidence="1">
    <location>
        <begin position="330"/>
        <end position="351"/>
    </location>
</feature>
<name>X2ATS4_CAPTE</name>
<feature type="signal peptide" evidence="3">
    <location>
        <begin position="1"/>
        <end position="32"/>
    </location>
</feature>
<keyword evidence="2" id="KW-1133">Transmembrane helix</keyword>
<keyword evidence="2" id="KW-0472">Membrane</keyword>
<accession>X2ATS4</accession>
<evidence type="ECO:0000313" key="5">
    <source>
        <dbReference type="Proteomes" id="UP000014760"/>
    </source>
</evidence>
<reference evidence="4" key="3">
    <citation type="submission" date="2015-06" db="UniProtKB">
        <authorList>
            <consortium name="EnsemblMetazoa"/>
        </authorList>
    </citation>
    <scope>IDENTIFICATION</scope>
</reference>
<evidence type="ECO:0000256" key="2">
    <source>
        <dbReference type="SAM" id="Phobius"/>
    </source>
</evidence>
<sequence length="466" mass="49965">MREKEVSSGFVMERLSTGVALFFLLISGRTDASDITFCSIGQWSSSDHPRGTGVTVGEFLDAGTAGCTCTIHGNSTSTAITMTSSIVVGDDEVMENERNDGPSTQAATCGPLLTFTSGGDSSLYQCPSTESHKSLQNLKDEDQIKVHLQSPPKADTNVSMHIAATHGNFQVACGSNMSAATSFCPCESSTIVLPEAFQDTPISKRLLAGFLTALIFALVVGVIFIGHWWYKKRVIKKKGGESNVQPRTEVSGAVVNPAYEKGIERNSSALYDEIDPISGKTRIRFSSDTSLNLEPQDDCVFDQNIPHSGSRDSGLYSLANRGLRSSDITPYASTASVPTDPRQPQLVGFGINPDYEPLSSAGYASIRPTGPSDYQPASLYAPGYRLPSDLNFNVPVPSSSSQPPAQLSPLELEKLYAKPIKRPRGDIIEAPRVQVPPRSPISPGTYESLAVNRSLNTSKASIETDV</sequence>
<evidence type="ECO:0000313" key="4">
    <source>
        <dbReference type="EnsemblMetazoa" id="CapteP222938"/>
    </source>
</evidence>
<keyword evidence="2" id="KW-0812">Transmembrane</keyword>
<dbReference type="EnsemblMetazoa" id="CapteT222938">
    <property type="protein sequence ID" value="CapteP222938"/>
    <property type="gene ID" value="CapteG222938"/>
</dbReference>
<reference evidence="5" key="1">
    <citation type="submission" date="2012-12" db="EMBL/GenBank/DDBJ databases">
        <authorList>
            <person name="Hellsten U."/>
            <person name="Grimwood J."/>
            <person name="Chapman J.A."/>
            <person name="Shapiro H."/>
            <person name="Aerts A."/>
            <person name="Otillar R.P."/>
            <person name="Terry A.Y."/>
            <person name="Boore J.L."/>
            <person name="Simakov O."/>
            <person name="Marletaz F."/>
            <person name="Cho S.-J."/>
            <person name="Edsinger-Gonzales E."/>
            <person name="Havlak P."/>
            <person name="Kuo D.-H."/>
            <person name="Larsson T."/>
            <person name="Lv J."/>
            <person name="Arendt D."/>
            <person name="Savage R."/>
            <person name="Osoegawa K."/>
            <person name="de Jong P."/>
            <person name="Lindberg D.R."/>
            <person name="Seaver E.C."/>
            <person name="Weisblat D.A."/>
            <person name="Putnam N.H."/>
            <person name="Grigoriev I.V."/>
            <person name="Rokhsar D.S."/>
        </authorList>
    </citation>
    <scope>NUCLEOTIDE SEQUENCE</scope>
    <source>
        <strain evidence="5">I ESC-2004</strain>
    </source>
</reference>
<proteinExistence type="predicted"/>
<organism evidence="4 5">
    <name type="scientific">Capitella teleta</name>
    <name type="common">Polychaete worm</name>
    <dbReference type="NCBI Taxonomy" id="283909"/>
    <lineage>
        <taxon>Eukaryota</taxon>
        <taxon>Metazoa</taxon>
        <taxon>Spiralia</taxon>
        <taxon>Lophotrochozoa</taxon>
        <taxon>Annelida</taxon>
        <taxon>Polychaeta</taxon>
        <taxon>Sedentaria</taxon>
        <taxon>Scolecida</taxon>
        <taxon>Capitellidae</taxon>
        <taxon>Capitella</taxon>
    </lineage>
</organism>
<dbReference type="EMBL" id="AMQN01000155">
    <property type="status" value="NOT_ANNOTATED_CDS"/>
    <property type="molecule type" value="Genomic_DNA"/>
</dbReference>
<protein>
    <submittedName>
        <fullName evidence="4">Uncharacterized protein</fullName>
    </submittedName>
</protein>
<dbReference type="AlphaFoldDB" id="X2ATS4"/>
<dbReference type="Proteomes" id="UP000014760">
    <property type="component" value="Unassembled WGS sequence"/>
</dbReference>
<feature type="transmembrane region" description="Helical" evidence="2">
    <location>
        <begin position="206"/>
        <end position="230"/>
    </location>
</feature>
<dbReference type="HOGENOM" id="CLU_586959_0_0_1"/>
<keyword evidence="5" id="KW-1185">Reference proteome</keyword>
<feature type="chain" id="PRO_5004948994" evidence="3">
    <location>
        <begin position="33"/>
        <end position="466"/>
    </location>
</feature>
<evidence type="ECO:0000256" key="1">
    <source>
        <dbReference type="SAM" id="MobiDB-lite"/>
    </source>
</evidence>
<keyword evidence="3" id="KW-0732">Signal</keyword>
<reference evidence="5" key="2">
    <citation type="journal article" date="2013" name="Nature">
        <title>Insights into bilaterian evolution from three spiralian genomes.</title>
        <authorList>
            <person name="Simakov O."/>
            <person name="Marletaz F."/>
            <person name="Cho S.J."/>
            <person name="Edsinger-Gonzales E."/>
            <person name="Havlak P."/>
            <person name="Hellsten U."/>
            <person name="Kuo D.H."/>
            <person name="Larsson T."/>
            <person name="Lv J."/>
            <person name="Arendt D."/>
            <person name="Savage R."/>
            <person name="Osoegawa K."/>
            <person name="de Jong P."/>
            <person name="Grimwood J."/>
            <person name="Chapman J.A."/>
            <person name="Shapiro H."/>
            <person name="Aerts A."/>
            <person name="Otillar R.P."/>
            <person name="Terry A.Y."/>
            <person name="Boore J.L."/>
            <person name="Grigoriev I.V."/>
            <person name="Lindberg D.R."/>
            <person name="Seaver E.C."/>
            <person name="Weisblat D.A."/>
            <person name="Putnam N.H."/>
            <person name="Rokhsar D.S."/>
        </authorList>
    </citation>
    <scope>NUCLEOTIDE SEQUENCE</scope>
    <source>
        <strain evidence="5">I ESC-2004</strain>
    </source>
</reference>